<sequence>MSGRNLPYRHFLGDGHVIHATGEEGKTTISYMNEYWKEHFTGAKRFDDLTISYDNEVVFEASQLLGTEYELGGASPEEGFDTGVSFNMYTKKV</sequence>
<dbReference type="EMBL" id="FNDU01000002">
    <property type="protein sequence ID" value="SDH70875.1"/>
    <property type="molecule type" value="Genomic_DNA"/>
</dbReference>
<dbReference type="OrthoDB" id="9813368at2"/>
<dbReference type="STRING" id="930129.SAMN05216352_102285"/>
<dbReference type="AlphaFoldDB" id="A0A1G8ELU5"/>
<protein>
    <submittedName>
        <fullName evidence="1">Uncharacterized protein</fullName>
    </submittedName>
</protein>
<dbReference type="Proteomes" id="UP000199017">
    <property type="component" value="Unassembled WGS sequence"/>
</dbReference>
<dbReference type="Gene3D" id="3.90.1720.10">
    <property type="entry name" value="endopeptidase domain like (from Nostoc punctiforme)"/>
    <property type="match status" value="1"/>
</dbReference>
<evidence type="ECO:0000313" key="1">
    <source>
        <dbReference type="EMBL" id="SDH70875.1"/>
    </source>
</evidence>
<proteinExistence type="predicted"/>
<gene>
    <name evidence="1" type="ORF">SAMN05216352_102285</name>
</gene>
<evidence type="ECO:0000313" key="2">
    <source>
        <dbReference type="Proteomes" id="UP000199017"/>
    </source>
</evidence>
<dbReference type="InterPro" id="IPR038765">
    <property type="entry name" value="Papain-like_cys_pep_sf"/>
</dbReference>
<name>A0A1G8ELU5_9BACI</name>
<dbReference type="SUPFAM" id="SSF54001">
    <property type="entry name" value="Cysteine proteinases"/>
    <property type="match status" value="1"/>
</dbReference>
<dbReference type="RefSeq" id="WP_091581473.1">
    <property type="nucleotide sequence ID" value="NZ_FNDU01000002.1"/>
</dbReference>
<keyword evidence="2" id="KW-1185">Reference proteome</keyword>
<reference evidence="1 2" key="1">
    <citation type="submission" date="2016-10" db="EMBL/GenBank/DDBJ databases">
        <authorList>
            <person name="de Groot N.N."/>
        </authorList>
    </citation>
    <scope>NUCLEOTIDE SEQUENCE [LARGE SCALE GENOMIC DNA]</scope>
    <source>
        <strain evidence="2">P4B,CCM 7963,CECT 7998,DSM 25260,IBRC-M 10614,KCTC 13821</strain>
    </source>
</reference>
<accession>A0A1G8ELU5</accession>
<organism evidence="1 2">
    <name type="scientific">Alteribacillus bidgolensis</name>
    <dbReference type="NCBI Taxonomy" id="930129"/>
    <lineage>
        <taxon>Bacteria</taxon>
        <taxon>Bacillati</taxon>
        <taxon>Bacillota</taxon>
        <taxon>Bacilli</taxon>
        <taxon>Bacillales</taxon>
        <taxon>Bacillaceae</taxon>
        <taxon>Alteribacillus</taxon>
    </lineage>
</organism>